<dbReference type="EMBL" id="JARK01001358">
    <property type="protein sequence ID" value="EYC20292.1"/>
    <property type="molecule type" value="Genomic_DNA"/>
</dbReference>
<organism evidence="1 2">
    <name type="scientific">Ancylostoma ceylanicum</name>
    <dbReference type="NCBI Taxonomy" id="53326"/>
    <lineage>
        <taxon>Eukaryota</taxon>
        <taxon>Metazoa</taxon>
        <taxon>Ecdysozoa</taxon>
        <taxon>Nematoda</taxon>
        <taxon>Chromadorea</taxon>
        <taxon>Rhabditida</taxon>
        <taxon>Rhabditina</taxon>
        <taxon>Rhabditomorpha</taxon>
        <taxon>Strongyloidea</taxon>
        <taxon>Ancylostomatidae</taxon>
        <taxon>Ancylostomatinae</taxon>
        <taxon>Ancylostoma</taxon>
    </lineage>
</organism>
<sequence length="67" mass="8087">MHACLYIAVTHFRPTFLTRFPIKISIHLSFFSCQKVGKRRDFLSWRMTFFFSFRRCDLNFADFAAKL</sequence>
<gene>
    <name evidence="1" type="primary">Acey_s0022.g554</name>
    <name evidence="1" type="ORF">Y032_0022g554</name>
</gene>
<keyword evidence="2" id="KW-1185">Reference proteome</keyword>
<evidence type="ECO:0000313" key="1">
    <source>
        <dbReference type="EMBL" id="EYC20292.1"/>
    </source>
</evidence>
<comment type="caution">
    <text evidence="1">The sequence shown here is derived from an EMBL/GenBank/DDBJ whole genome shotgun (WGS) entry which is preliminary data.</text>
</comment>
<proteinExistence type="predicted"/>
<dbReference type="Proteomes" id="UP000024635">
    <property type="component" value="Unassembled WGS sequence"/>
</dbReference>
<dbReference type="AlphaFoldDB" id="A0A016UZR6"/>
<reference evidence="2" key="1">
    <citation type="journal article" date="2015" name="Nat. Genet.">
        <title>The genome and transcriptome of the zoonotic hookworm Ancylostoma ceylanicum identify infection-specific gene families.</title>
        <authorList>
            <person name="Schwarz E.M."/>
            <person name="Hu Y."/>
            <person name="Antoshechkin I."/>
            <person name="Miller M.M."/>
            <person name="Sternberg P.W."/>
            <person name="Aroian R.V."/>
        </authorList>
    </citation>
    <scope>NUCLEOTIDE SEQUENCE</scope>
    <source>
        <strain evidence="2">HY135</strain>
    </source>
</reference>
<accession>A0A016UZR6</accession>
<protein>
    <submittedName>
        <fullName evidence="1">Uncharacterized protein</fullName>
    </submittedName>
</protein>
<evidence type="ECO:0000313" key="2">
    <source>
        <dbReference type="Proteomes" id="UP000024635"/>
    </source>
</evidence>
<name>A0A016UZR6_9BILA</name>